<feature type="compositionally biased region" description="Basic and acidic residues" evidence="2">
    <location>
        <begin position="763"/>
        <end position="779"/>
    </location>
</feature>
<comment type="caution">
    <text evidence="3">The sequence shown here is derived from an EMBL/GenBank/DDBJ whole genome shotgun (WGS) entry which is preliminary data.</text>
</comment>
<reference evidence="3" key="1">
    <citation type="submission" date="2018-04" db="EMBL/GenBank/DDBJ databases">
        <title>Whole genome sequencing of Hypsizygus marmoreus.</title>
        <authorList>
            <person name="Choi I.-G."/>
            <person name="Min B."/>
            <person name="Kim J.-G."/>
            <person name="Kim S."/>
            <person name="Oh Y.-L."/>
            <person name="Kong W.-S."/>
            <person name="Park H."/>
            <person name="Jeong J."/>
            <person name="Song E.-S."/>
        </authorList>
    </citation>
    <scope>NUCLEOTIDE SEQUENCE [LARGE SCALE GENOMIC DNA]</scope>
    <source>
        <strain evidence="3">51987-8</strain>
    </source>
</reference>
<dbReference type="Proteomes" id="UP000076154">
    <property type="component" value="Unassembled WGS sequence"/>
</dbReference>
<gene>
    <name evidence="3" type="ORF">Hypma_005545</name>
</gene>
<keyword evidence="4" id="KW-1185">Reference proteome</keyword>
<accession>A0A369JZG5</accession>
<organism evidence="3 4">
    <name type="scientific">Hypsizygus marmoreus</name>
    <name type="common">White beech mushroom</name>
    <name type="synonym">Agaricus marmoreus</name>
    <dbReference type="NCBI Taxonomy" id="39966"/>
    <lineage>
        <taxon>Eukaryota</taxon>
        <taxon>Fungi</taxon>
        <taxon>Dikarya</taxon>
        <taxon>Basidiomycota</taxon>
        <taxon>Agaricomycotina</taxon>
        <taxon>Agaricomycetes</taxon>
        <taxon>Agaricomycetidae</taxon>
        <taxon>Agaricales</taxon>
        <taxon>Tricholomatineae</taxon>
        <taxon>Lyophyllaceae</taxon>
        <taxon>Hypsizygus</taxon>
    </lineage>
</organism>
<sequence length="916" mass="104530">MDPSEVPKAYVIDLSEDTAILDDGKKNIIGLIRGDDQCSWDGSSGHVKGDVYLHDIFPGQVKELCRRAEFKCRSIKLCQFFDRERFVGYESYEMGENEMKEFWADELYANEHEPLIPEGLEARFYTRALSSKCKMKDCTGKPRIVDLKYATSYGKTICIGCTGWHREDPPGAHRWIYLDRNIDEAVFKALFRNGSRLDENKTINGTCSVTVPYRSHKQTCDYSHIINGEVKKGRIVPYEEPCNSTLLIFHKPTKKASPEGDAKHDHPGYNLGRNLCRYNHPRHAHVKPTLAEKKFVDQAFNAVGKTRVTPKALQLSATTNTLLEGQSWESRLPGMANSKHLRKHLDELKRKGYPKGMDWQGVQYEANYREALLPAEKCYIHSVITKGDIQLVVTMLPRLVTHIHSVRYLAIDYTFKRVHGKINEWEVATFLDRYQSRVTLASLYCNRATREAFRLLFREFFECIQKVTGRPLEFAAFKPDARLHAVLFDAEPAQMQACGDVMIPMNDPMTSGITTKDPLLLVQYVAKTCLQHFIRNTDKLPENIPRSVITRLKAFPGLSTEQEINDWHEFCRTSPYPAVRDWYKQKMDHPWYLPSLNAFLSPLKSASWKLTPNDTNVAETAHASRNSEMGINAPLLSAILDARKRDEAIADRFEENERTPGSLANRWNIAAVQDSRDQLLAYEKELAELAEKRAKSLVQKKKMEERVKSISAELPTLTRISTTAEDLRDERNKLRSEIQDGVSQRKMWSARVAELDKHIKNIKANELKGVRPRDSRPRDSQPPSTPSCDAATTSLPSTPETPSCTLDSNSRQPILTPLRQSELHHEETSAASSELDGDDTYDIRNIPQPHFSPVHSPRLQPSENSTPAVNNVEDHPIDFSLLDDQRFIDGLSTWQPTHEQSVELLNRFRELFPGNL</sequence>
<name>A0A369JZG5_HYPMA</name>
<dbReference type="AlphaFoldDB" id="A0A369JZG5"/>
<feature type="region of interest" description="Disordered" evidence="2">
    <location>
        <begin position="763"/>
        <end position="866"/>
    </location>
</feature>
<proteinExistence type="predicted"/>
<feature type="compositionally biased region" description="Low complexity" evidence="2">
    <location>
        <begin position="792"/>
        <end position="805"/>
    </location>
</feature>
<evidence type="ECO:0000313" key="3">
    <source>
        <dbReference type="EMBL" id="RDB26620.1"/>
    </source>
</evidence>
<evidence type="ECO:0000256" key="1">
    <source>
        <dbReference type="SAM" id="Coils"/>
    </source>
</evidence>
<dbReference type="OrthoDB" id="2990096at2759"/>
<feature type="coiled-coil region" evidence="1">
    <location>
        <begin position="672"/>
        <end position="744"/>
    </location>
</feature>
<dbReference type="EMBL" id="LUEZ02000025">
    <property type="protein sequence ID" value="RDB26620.1"/>
    <property type="molecule type" value="Genomic_DNA"/>
</dbReference>
<dbReference type="InParanoid" id="A0A369JZG5"/>
<evidence type="ECO:0000313" key="4">
    <source>
        <dbReference type="Proteomes" id="UP000076154"/>
    </source>
</evidence>
<protein>
    <submittedName>
        <fullName evidence="3">Uncharacterized protein</fullName>
    </submittedName>
</protein>
<keyword evidence="1" id="KW-0175">Coiled coil</keyword>
<evidence type="ECO:0000256" key="2">
    <source>
        <dbReference type="SAM" id="MobiDB-lite"/>
    </source>
</evidence>